<keyword evidence="7" id="KW-0333">Golgi apparatus</keyword>
<evidence type="ECO:0000256" key="1">
    <source>
        <dbReference type="ARBA" id="ARBA00001995"/>
    </source>
</evidence>
<dbReference type="AlphaFoldDB" id="T1KCB6"/>
<keyword evidence="6" id="KW-0931">ER-Golgi transport</keyword>
<dbReference type="Pfam" id="PF12742">
    <property type="entry name" value="Gryzun-like"/>
    <property type="match status" value="1"/>
</dbReference>
<dbReference type="EMBL" id="CAEY01001959">
    <property type="status" value="NOT_ANNOTATED_CDS"/>
    <property type="molecule type" value="Genomic_DNA"/>
</dbReference>
<dbReference type="OMA" id="CVEYYRD"/>
<organism evidence="10 11">
    <name type="scientific">Tetranychus urticae</name>
    <name type="common">Two-spotted spider mite</name>
    <dbReference type="NCBI Taxonomy" id="32264"/>
    <lineage>
        <taxon>Eukaryota</taxon>
        <taxon>Metazoa</taxon>
        <taxon>Ecdysozoa</taxon>
        <taxon>Arthropoda</taxon>
        <taxon>Chelicerata</taxon>
        <taxon>Arachnida</taxon>
        <taxon>Acari</taxon>
        <taxon>Acariformes</taxon>
        <taxon>Trombidiformes</taxon>
        <taxon>Prostigmata</taxon>
        <taxon>Eleutherengona</taxon>
        <taxon>Raphignathae</taxon>
        <taxon>Tetranychoidea</taxon>
        <taxon>Tetranychidae</taxon>
        <taxon>Tetranychus</taxon>
    </lineage>
</organism>
<gene>
    <name evidence="10" type="primary">107362205</name>
</gene>
<dbReference type="EnsemblMetazoa" id="tetur08g07050.1">
    <property type="protein sequence ID" value="tetur08g07050.1"/>
    <property type="gene ID" value="tetur08g07050"/>
</dbReference>
<reference evidence="10" key="2">
    <citation type="submission" date="2015-06" db="UniProtKB">
        <authorList>
            <consortium name="EnsemblMetazoa"/>
        </authorList>
    </citation>
    <scope>IDENTIFICATION</scope>
</reference>
<protein>
    <recommendedName>
        <fullName evidence="4">Trafficking protein particle complex subunit 11</fullName>
    </recommendedName>
</protein>
<feature type="domain" description="Trafficking protein particle complex subunit 11" evidence="8">
    <location>
        <begin position="273"/>
        <end position="531"/>
    </location>
</feature>
<dbReference type="HOGENOM" id="CLU_003649_0_0_1"/>
<evidence type="ECO:0000313" key="10">
    <source>
        <dbReference type="EnsemblMetazoa" id="tetur08g07050.1"/>
    </source>
</evidence>
<comment type="function">
    <text evidence="1">Involved in endoplasmic reticulum to Golgi apparatus trafficking at a very early stage.</text>
</comment>
<accession>T1KCB6</accession>
<dbReference type="SUPFAM" id="SSF48452">
    <property type="entry name" value="TPR-like"/>
    <property type="match status" value="1"/>
</dbReference>
<keyword evidence="11" id="KW-1185">Reference proteome</keyword>
<evidence type="ECO:0000256" key="4">
    <source>
        <dbReference type="ARBA" id="ARBA00021520"/>
    </source>
</evidence>
<proteinExistence type="inferred from homology"/>
<comment type="subcellular location">
    <subcellularLocation>
        <location evidence="2">Golgi apparatus</location>
        <location evidence="2">cis-Golgi network</location>
    </subcellularLocation>
</comment>
<dbReference type="InterPro" id="IPR021773">
    <property type="entry name" value="TPC11"/>
</dbReference>
<evidence type="ECO:0000313" key="11">
    <source>
        <dbReference type="Proteomes" id="UP000015104"/>
    </source>
</evidence>
<evidence type="ECO:0000256" key="7">
    <source>
        <dbReference type="ARBA" id="ARBA00023034"/>
    </source>
</evidence>
<dbReference type="PANTHER" id="PTHR14374">
    <property type="entry name" value="FOIE GRAS"/>
    <property type="match status" value="1"/>
</dbReference>
<name>T1KCB6_TETUR</name>
<evidence type="ECO:0000259" key="9">
    <source>
        <dbReference type="Pfam" id="PF12742"/>
    </source>
</evidence>
<dbReference type="KEGG" id="tut:107362205"/>
<sequence>MLGTTVVPADYEIGKIPDELSHHPLPLIYFAGLNINSNQTHHYVWETFANKRAPDRTPMQYRLMDNDCMIPPSKQKKSTYDWYVPKGILKTNWLIKHLHEVPSVAVLCVELDWDDVNFNTRKQECVNQVEALRGQFINRSCRIALVLLQKSLTIPIEDAMTTERASNLCEACDINATSLFVLPYQDSQHFLGYIYRMEAAFFELSSSYYQQEMKFIRSHRDQLNKTNHGLLFVRHQFKLGFFSEMRQDFQGAIKNYKQAYANLMEIRSSLTNIYEIMVIAGFINYKVCRLLFNQNDPREAIAHFQKHINIFKSKDETPELEFEHFAWLSKQFSIFGDLFDAAIASGLVPGQIQHPGYYYYESALLAIKRQAAIEPFRERVQFINKDTALVLIEEALRIEFYGQRPWRPGCQSLNPLDPEKEREGIKVLQYHELVYINHSTLIINLLKDAMNQFKRNKCPRMMRFMTVLIAQQYYDVNDYPNCLTHLNQVLPFYRTEKWKQILVSILTTAFNAAYSSANLTEFVKLGFEFLSSWIPAELEFKKSIQESILKVLSLQSPLNLKNSEENIDEAWQKMFIEGTYDTQITIKMNPIVPFIEIKPVFSQKAYKWQENVHLKLYMLLNAPMPMNFDKLSLTFDKSYYNQFCNYCPSPKSSIDGDTNDNALLHFEPMVMKCFEFNFEARIEDYGKQLEITEITLFMNDNPIKVTFNWINENPSDNNKCFSHNSCFSSSPSLTSSSTSSISSYPPKFYHITPTLTTFLEPRKPIVDLSLVNASPALLHEMYPIKIVIENKDEYSIKDISLTIVKMEEAAETQTVSFILDGFPLALGTAQKLTESMIDPGTSLIKIVYLPISDLNSQRFMFSVLFSVNSAESTAISSGPNLLKEIVSIQAINPFNISFTTCTPLNTPSRVIRLMEPFVLKADITCLSPLPLELIDCNVELNQNIFHTLPYIPTTLNKLLRSDDRTECHFALYSESQITQETGLGVLVIRWKKSTTSNHNSNTESTEEDGCQINKIKFTLPAITVQNSYLYVETKLPEFGTTRESLLLTYNLANRTDDLLPLSLSLDKSDNFMFAGNCSVKFSIPAKSQSTQLFVLYPLVCGHVSLPKLKIILYPDTENPIDMDNVLEDIVPSYLLVMPQRKIYTPFEPIGNAVLTK</sequence>
<dbReference type="OrthoDB" id="6278596at2759"/>
<dbReference type="STRING" id="32264.T1KCB6"/>
<dbReference type="eggNOG" id="KOG4386">
    <property type="taxonomic scope" value="Eukaryota"/>
</dbReference>
<evidence type="ECO:0000256" key="3">
    <source>
        <dbReference type="ARBA" id="ARBA00007051"/>
    </source>
</evidence>
<dbReference type="GO" id="GO:0005794">
    <property type="term" value="C:Golgi apparatus"/>
    <property type="evidence" value="ECO:0007669"/>
    <property type="project" value="UniProtKB-SubCell"/>
</dbReference>
<reference evidence="11" key="1">
    <citation type="submission" date="2011-08" db="EMBL/GenBank/DDBJ databases">
        <authorList>
            <person name="Rombauts S."/>
        </authorList>
    </citation>
    <scope>NUCLEOTIDE SEQUENCE</scope>
    <source>
        <strain evidence="11">London</strain>
    </source>
</reference>
<keyword evidence="5" id="KW-0813">Transport</keyword>
<dbReference type="Proteomes" id="UP000015104">
    <property type="component" value="Unassembled WGS sequence"/>
</dbReference>
<dbReference type="Pfam" id="PF11817">
    <property type="entry name" value="Foie-gras_1"/>
    <property type="match status" value="1"/>
</dbReference>
<evidence type="ECO:0000259" key="8">
    <source>
        <dbReference type="Pfam" id="PF11817"/>
    </source>
</evidence>
<dbReference type="InterPro" id="IPR011990">
    <property type="entry name" value="TPR-like_helical_dom_sf"/>
</dbReference>
<dbReference type="GO" id="GO:0016192">
    <property type="term" value="P:vesicle-mediated transport"/>
    <property type="evidence" value="ECO:0007669"/>
    <property type="project" value="UniProtKB-KW"/>
</dbReference>
<evidence type="ECO:0000256" key="2">
    <source>
        <dbReference type="ARBA" id="ARBA00004222"/>
    </source>
</evidence>
<dbReference type="PANTHER" id="PTHR14374:SF0">
    <property type="entry name" value="TRAFFICKING PROTEIN PARTICLE COMPLEX SUBUNIT 11"/>
    <property type="match status" value="1"/>
</dbReference>
<dbReference type="InterPro" id="IPR025876">
    <property type="entry name" value="TRAPPC11_C"/>
</dbReference>
<evidence type="ECO:0000256" key="6">
    <source>
        <dbReference type="ARBA" id="ARBA00022892"/>
    </source>
</evidence>
<comment type="similarity">
    <text evidence="3">Belongs to the TRAPPC11 family.</text>
</comment>
<evidence type="ECO:0000256" key="5">
    <source>
        <dbReference type="ARBA" id="ARBA00022448"/>
    </source>
</evidence>
<feature type="domain" description="Trafficking protein particle complex subunit 11 C-terminal" evidence="9">
    <location>
        <begin position="1057"/>
        <end position="1110"/>
    </location>
</feature>